<dbReference type="SUPFAM" id="SSF88723">
    <property type="entry name" value="PIN domain-like"/>
    <property type="match status" value="1"/>
</dbReference>
<dbReference type="EMBL" id="BARS01001924">
    <property type="protein sequence ID" value="GAF78369.1"/>
    <property type="molecule type" value="Genomic_DNA"/>
</dbReference>
<organism evidence="2">
    <name type="scientific">marine sediment metagenome</name>
    <dbReference type="NCBI Taxonomy" id="412755"/>
    <lineage>
        <taxon>unclassified sequences</taxon>
        <taxon>metagenomes</taxon>
        <taxon>ecological metagenomes</taxon>
    </lineage>
</organism>
<evidence type="ECO:0000259" key="1">
    <source>
        <dbReference type="SMART" id="SM00670"/>
    </source>
</evidence>
<dbReference type="Gene3D" id="3.40.50.1010">
    <property type="entry name" value="5'-nuclease"/>
    <property type="match status" value="1"/>
</dbReference>
<gene>
    <name evidence="2" type="ORF">S01H1_03547</name>
</gene>
<evidence type="ECO:0000313" key="2">
    <source>
        <dbReference type="EMBL" id="GAF78369.1"/>
    </source>
</evidence>
<reference evidence="2" key="1">
    <citation type="journal article" date="2014" name="Front. Microbiol.">
        <title>High frequency of phylogenetically diverse reductive dehalogenase-homologous genes in deep subseafloor sedimentary metagenomes.</title>
        <authorList>
            <person name="Kawai M."/>
            <person name="Futagami T."/>
            <person name="Toyoda A."/>
            <person name="Takaki Y."/>
            <person name="Nishi S."/>
            <person name="Hori S."/>
            <person name="Arai W."/>
            <person name="Tsubouchi T."/>
            <person name="Morono Y."/>
            <person name="Uchiyama I."/>
            <person name="Ito T."/>
            <person name="Fujiyama A."/>
            <person name="Inagaki F."/>
            <person name="Takami H."/>
        </authorList>
    </citation>
    <scope>NUCLEOTIDE SEQUENCE</scope>
    <source>
        <strain evidence="2">Expedition CK06-06</strain>
    </source>
</reference>
<comment type="caution">
    <text evidence="2">The sequence shown here is derived from an EMBL/GenBank/DDBJ whole genome shotgun (WGS) entry which is preliminary data.</text>
</comment>
<protein>
    <recommendedName>
        <fullName evidence="1">PIN domain-containing protein</fullName>
    </recommendedName>
</protein>
<feature type="domain" description="PIN" evidence="1">
    <location>
        <begin position="4"/>
        <end position="122"/>
    </location>
</feature>
<dbReference type="SMART" id="SM00670">
    <property type="entry name" value="PINc"/>
    <property type="match status" value="1"/>
</dbReference>
<accession>X0SBG5</accession>
<sequence length="143" mass="16965">MVENLIVVDANFILLPFQFKIDYLHEITASLEGKTIFLVYKQILDELEAKKLREPNATKFHMNLKSGLLYLEKNNDKFKILYRQNIKSEEETTDNFLLKTCQELKEKNKKVYLASNDAELRRKARKIGINTIFLRQKKYLSFD</sequence>
<proteinExistence type="predicted"/>
<dbReference type="InterPro" id="IPR002716">
    <property type="entry name" value="PIN_dom"/>
</dbReference>
<dbReference type="CDD" id="cd09879">
    <property type="entry name" value="PIN_VapC_AF0591-like"/>
    <property type="match status" value="1"/>
</dbReference>
<dbReference type="Pfam" id="PF13638">
    <property type="entry name" value="PIN_4"/>
    <property type="match status" value="1"/>
</dbReference>
<dbReference type="AlphaFoldDB" id="X0SBG5"/>
<dbReference type="InterPro" id="IPR029060">
    <property type="entry name" value="PIN-like_dom_sf"/>
</dbReference>
<name>X0SBG5_9ZZZZ</name>